<keyword evidence="2" id="KW-1185">Reference proteome</keyword>
<reference evidence="1 2" key="1">
    <citation type="submission" date="2018-07" db="EMBL/GenBank/DDBJ databases">
        <title>Genome sequencing of Runella.</title>
        <authorList>
            <person name="Baek M.-G."/>
            <person name="Yi H."/>
        </authorList>
    </citation>
    <scope>NUCLEOTIDE SEQUENCE [LARGE SCALE GENOMIC DNA]</scope>
    <source>
        <strain evidence="1 2">HYN0085</strain>
    </source>
</reference>
<evidence type="ECO:0000313" key="2">
    <source>
        <dbReference type="Proteomes" id="UP000251993"/>
    </source>
</evidence>
<organism evidence="1 2">
    <name type="scientific">Runella rosea</name>
    <dbReference type="NCBI Taxonomy" id="2259595"/>
    <lineage>
        <taxon>Bacteria</taxon>
        <taxon>Pseudomonadati</taxon>
        <taxon>Bacteroidota</taxon>
        <taxon>Cytophagia</taxon>
        <taxon>Cytophagales</taxon>
        <taxon>Spirosomataceae</taxon>
        <taxon>Runella</taxon>
    </lineage>
</organism>
<accession>A0A344TKH5</accession>
<protein>
    <submittedName>
        <fullName evidence="1">Uncharacterized protein</fullName>
    </submittedName>
</protein>
<evidence type="ECO:0000313" key="1">
    <source>
        <dbReference type="EMBL" id="AXE19146.1"/>
    </source>
</evidence>
<dbReference type="KEGG" id="run:DR864_16000"/>
<name>A0A344TKH5_9BACT</name>
<proteinExistence type="predicted"/>
<dbReference type="AlphaFoldDB" id="A0A344TKH5"/>
<gene>
    <name evidence="1" type="ORF">DR864_16000</name>
</gene>
<dbReference type="Proteomes" id="UP000251993">
    <property type="component" value="Chromosome"/>
</dbReference>
<dbReference type="EMBL" id="CP030850">
    <property type="protein sequence ID" value="AXE19146.1"/>
    <property type="molecule type" value="Genomic_DNA"/>
</dbReference>
<dbReference type="OrthoDB" id="1432119at2"/>
<dbReference type="RefSeq" id="WP_114067929.1">
    <property type="nucleotide sequence ID" value="NZ_CP030850.1"/>
</dbReference>
<sequence length="182" mass="21532">MTIPEELKKAIVQMPQKEKDKLLLRLIGKDDNLVQRLEFELIEMGDTVQIRRDDIKRRILKSAQMTHNTPGWMMMDMRNLSGDISQHLKITKDKYGEIELTIYLLLTFFEQQSSLLLIHNSKSDSCAEYIAKRTDSVLKKLAKFNPDYYVDFERDMQQLLNYVHSHCPKNYARQLDIPKNWP</sequence>